<dbReference type="AlphaFoldDB" id="A0A1P8UG39"/>
<evidence type="ECO:0000259" key="1">
    <source>
        <dbReference type="Pfam" id="PF03551"/>
    </source>
</evidence>
<organism evidence="2 3">
    <name type="scientific">Acidihalobacter ferrooxydans</name>
    <dbReference type="NCBI Taxonomy" id="1765967"/>
    <lineage>
        <taxon>Bacteria</taxon>
        <taxon>Pseudomonadati</taxon>
        <taxon>Pseudomonadota</taxon>
        <taxon>Gammaproteobacteria</taxon>
        <taxon>Chromatiales</taxon>
        <taxon>Ectothiorhodospiraceae</taxon>
        <taxon>Acidihalobacter</taxon>
    </lineage>
</organism>
<sequence length="117" mass="13085">MSRAARKGGMHLAAFSLLLLAERGRHGLALHEGVNALLHESLQIDAGNLYRVLRDMEERGVVTSEWDTQGAGPARRVYAITPAGRKELAAWREDILARRQAFEVFLARYEDLEEPSS</sequence>
<keyword evidence="3" id="KW-1185">Reference proteome</keyword>
<dbReference type="Pfam" id="PF03551">
    <property type="entry name" value="PadR"/>
    <property type="match status" value="1"/>
</dbReference>
<feature type="domain" description="Transcription regulator PadR N-terminal" evidence="1">
    <location>
        <begin position="17"/>
        <end position="89"/>
    </location>
</feature>
<dbReference type="RefSeq" id="WP_076836445.1">
    <property type="nucleotide sequence ID" value="NZ_CP019434.1"/>
</dbReference>
<dbReference type="InterPro" id="IPR036390">
    <property type="entry name" value="WH_DNA-bd_sf"/>
</dbReference>
<dbReference type="Proteomes" id="UP000243807">
    <property type="component" value="Chromosome"/>
</dbReference>
<accession>A0A1P8UG39</accession>
<dbReference type="Gene3D" id="1.10.10.10">
    <property type="entry name" value="Winged helix-like DNA-binding domain superfamily/Winged helix DNA-binding domain"/>
    <property type="match status" value="1"/>
</dbReference>
<gene>
    <name evidence="2" type="ORF">BW247_06575</name>
</gene>
<evidence type="ECO:0000313" key="3">
    <source>
        <dbReference type="Proteomes" id="UP000243807"/>
    </source>
</evidence>
<dbReference type="InterPro" id="IPR036388">
    <property type="entry name" value="WH-like_DNA-bd_sf"/>
</dbReference>
<dbReference type="EMBL" id="CP019434">
    <property type="protein sequence ID" value="APZ42796.1"/>
    <property type="molecule type" value="Genomic_DNA"/>
</dbReference>
<proteinExistence type="predicted"/>
<reference evidence="2 3" key="1">
    <citation type="submission" date="2017-01" db="EMBL/GenBank/DDBJ databases">
        <title>Draft sequence of Acidihalobacter ferrooxidans strain DSM 14175 (strain V8).</title>
        <authorList>
            <person name="Khaleque H.N."/>
            <person name="Ramsay J.P."/>
            <person name="Murphy R.J.T."/>
            <person name="Kaksonen A.H."/>
            <person name="Boxall N.J."/>
            <person name="Watkin E.L.J."/>
        </authorList>
    </citation>
    <scope>NUCLEOTIDE SEQUENCE [LARGE SCALE GENOMIC DNA]</scope>
    <source>
        <strain evidence="2 3">V8</strain>
    </source>
</reference>
<dbReference type="InterPro" id="IPR052509">
    <property type="entry name" value="Metal_resp_DNA-bind_regulator"/>
</dbReference>
<dbReference type="PANTHER" id="PTHR33169:SF14">
    <property type="entry name" value="TRANSCRIPTIONAL REGULATOR RV3488"/>
    <property type="match status" value="1"/>
</dbReference>
<evidence type="ECO:0000313" key="2">
    <source>
        <dbReference type="EMBL" id="APZ42796.1"/>
    </source>
</evidence>
<dbReference type="OrthoDB" id="3186544at2"/>
<dbReference type="STRING" id="1765967.BW247_06575"/>
<name>A0A1P8UG39_9GAMM</name>
<dbReference type="InterPro" id="IPR005149">
    <property type="entry name" value="Tscrpt_reg_PadR_N"/>
</dbReference>
<protein>
    <recommendedName>
        <fullName evidence="1">Transcription regulator PadR N-terminal domain-containing protein</fullName>
    </recommendedName>
</protein>
<dbReference type="PANTHER" id="PTHR33169">
    <property type="entry name" value="PADR-FAMILY TRANSCRIPTIONAL REGULATOR"/>
    <property type="match status" value="1"/>
</dbReference>
<dbReference type="KEGG" id="afy:BW247_06575"/>
<dbReference type="SUPFAM" id="SSF46785">
    <property type="entry name" value="Winged helix' DNA-binding domain"/>
    <property type="match status" value="1"/>
</dbReference>